<protein>
    <recommendedName>
        <fullName evidence="3">F-box domain-containing protein</fullName>
    </recommendedName>
</protein>
<proteinExistence type="predicted"/>
<dbReference type="AlphaFoldDB" id="A0AAE0I8T3"/>
<accession>A0AAE0I8T3</accession>
<reference evidence="1" key="1">
    <citation type="journal article" date="2023" name="Mol. Phylogenet. Evol.">
        <title>Genome-scale phylogeny and comparative genomics of the fungal order Sordariales.</title>
        <authorList>
            <person name="Hensen N."/>
            <person name="Bonometti L."/>
            <person name="Westerberg I."/>
            <person name="Brannstrom I.O."/>
            <person name="Guillou S."/>
            <person name="Cros-Aarteil S."/>
            <person name="Calhoun S."/>
            <person name="Haridas S."/>
            <person name="Kuo A."/>
            <person name="Mondo S."/>
            <person name="Pangilinan J."/>
            <person name="Riley R."/>
            <person name="LaButti K."/>
            <person name="Andreopoulos B."/>
            <person name="Lipzen A."/>
            <person name="Chen C."/>
            <person name="Yan M."/>
            <person name="Daum C."/>
            <person name="Ng V."/>
            <person name="Clum A."/>
            <person name="Steindorff A."/>
            <person name="Ohm R.A."/>
            <person name="Martin F."/>
            <person name="Silar P."/>
            <person name="Natvig D.O."/>
            <person name="Lalanne C."/>
            <person name="Gautier V."/>
            <person name="Ament-Velasquez S.L."/>
            <person name="Kruys A."/>
            <person name="Hutchinson M.I."/>
            <person name="Powell A.J."/>
            <person name="Barry K."/>
            <person name="Miller A.N."/>
            <person name="Grigoriev I.V."/>
            <person name="Debuchy R."/>
            <person name="Gladieux P."/>
            <person name="Hiltunen Thoren M."/>
            <person name="Johannesson H."/>
        </authorList>
    </citation>
    <scope>NUCLEOTIDE SEQUENCE</scope>
    <source>
        <strain evidence="1">SMH4131-1</strain>
    </source>
</reference>
<gene>
    <name evidence="1" type="ORF">B0T19DRAFT_243922</name>
</gene>
<name>A0AAE0I8T3_9PEZI</name>
<comment type="caution">
    <text evidence="1">The sequence shown here is derived from an EMBL/GenBank/DDBJ whole genome shotgun (WGS) entry which is preliminary data.</text>
</comment>
<evidence type="ECO:0008006" key="3">
    <source>
        <dbReference type="Google" id="ProtNLM"/>
    </source>
</evidence>
<organism evidence="1 2">
    <name type="scientific">Cercophora scortea</name>
    <dbReference type="NCBI Taxonomy" id="314031"/>
    <lineage>
        <taxon>Eukaryota</taxon>
        <taxon>Fungi</taxon>
        <taxon>Dikarya</taxon>
        <taxon>Ascomycota</taxon>
        <taxon>Pezizomycotina</taxon>
        <taxon>Sordariomycetes</taxon>
        <taxon>Sordariomycetidae</taxon>
        <taxon>Sordariales</taxon>
        <taxon>Lasiosphaeriaceae</taxon>
        <taxon>Cercophora</taxon>
    </lineage>
</organism>
<dbReference type="EMBL" id="JAUEPO010000005">
    <property type="protein sequence ID" value="KAK3320603.1"/>
    <property type="molecule type" value="Genomic_DNA"/>
</dbReference>
<dbReference type="Proteomes" id="UP001286456">
    <property type="component" value="Unassembled WGS sequence"/>
</dbReference>
<evidence type="ECO:0000313" key="1">
    <source>
        <dbReference type="EMBL" id="KAK3320603.1"/>
    </source>
</evidence>
<keyword evidence="2" id="KW-1185">Reference proteome</keyword>
<evidence type="ECO:0000313" key="2">
    <source>
        <dbReference type="Proteomes" id="UP001286456"/>
    </source>
</evidence>
<dbReference type="SUPFAM" id="SSF52047">
    <property type="entry name" value="RNI-like"/>
    <property type="match status" value="1"/>
</dbReference>
<sequence>MATTPAPASPVHKIMSIPELMNLVMGCLENRADLVSACLTNRAFNAAAQQRLWRSVDLPKLYIKKRRSSETPFHEAHAAELTSYTRHLSVDGFIVAPQSLSRITYNHWDHRLIDLSHVELKNELDSLFLSLQEILVRTPHLLSFTSANVPRLLDLVVLLHKHCPAIKSIQLSALQHDSEGLLVRPPIDPAESTYHTANSTILPFANVLARGPTGAFPALEFPSLVTLSFSGTASFCGPNNREKAVPQLAALLAASPNLKHLHLSGTLRVESSNDPSPGFPPSNHVPALFAQLCRAYADAGGQLLKLRFLKLAGGWEFELDDQVKPGHIPITDLLDVACLEELHMDYWDMSSNDQFSSTISPVDYLRFHLGEVPRLRKLTLPKLVNYLPHADGLRWSLLDETQIEFAAGLSVKIFNPFVPPKLGPLGAGEKSVEIPYPGLQFCVGPGHEVGSWTNVLTHLGKTRSLRIIAPALYLYLYMGEGHLSKAAAGFADMAELRELWLIWIPLAACQDMRAVWANIAHRSFQGCRQAELHALAMTFAEACPKLTYLRMEHVAWRILRYDQAGDGGIVLQELTPWEVENKMPDTFDFNTPRLV</sequence>
<reference evidence="1" key="2">
    <citation type="submission" date="2023-06" db="EMBL/GenBank/DDBJ databases">
        <authorList>
            <consortium name="Lawrence Berkeley National Laboratory"/>
            <person name="Haridas S."/>
            <person name="Hensen N."/>
            <person name="Bonometti L."/>
            <person name="Westerberg I."/>
            <person name="Brannstrom I.O."/>
            <person name="Guillou S."/>
            <person name="Cros-Aarteil S."/>
            <person name="Calhoun S."/>
            <person name="Kuo A."/>
            <person name="Mondo S."/>
            <person name="Pangilinan J."/>
            <person name="Riley R."/>
            <person name="Labutti K."/>
            <person name="Andreopoulos B."/>
            <person name="Lipzen A."/>
            <person name="Chen C."/>
            <person name="Yanf M."/>
            <person name="Daum C."/>
            <person name="Ng V."/>
            <person name="Clum A."/>
            <person name="Steindorff A."/>
            <person name="Ohm R."/>
            <person name="Martin F."/>
            <person name="Silar P."/>
            <person name="Natvig D."/>
            <person name="Lalanne C."/>
            <person name="Gautier V."/>
            <person name="Ament-Velasquez S.L."/>
            <person name="Kruys A."/>
            <person name="Hutchinson M.I."/>
            <person name="Powell A.J."/>
            <person name="Barry K."/>
            <person name="Miller A.N."/>
            <person name="Grigoriev I.V."/>
            <person name="Debuchy R."/>
            <person name="Gladieux P."/>
            <person name="Thoren M.H."/>
            <person name="Johannesson H."/>
        </authorList>
    </citation>
    <scope>NUCLEOTIDE SEQUENCE</scope>
    <source>
        <strain evidence="1">SMH4131-1</strain>
    </source>
</reference>